<name>A0A378XAR8_9BURK</name>
<reference evidence="2 3" key="1">
    <citation type="submission" date="2018-06" db="EMBL/GenBank/DDBJ databases">
        <authorList>
            <consortium name="Pathogen Informatics"/>
            <person name="Doyle S."/>
        </authorList>
    </citation>
    <scope>NUCLEOTIDE SEQUENCE [LARGE SCALE GENOMIC DNA]</scope>
    <source>
        <strain evidence="2 3">NCTC11997</strain>
    </source>
</reference>
<dbReference type="InterPro" id="IPR012337">
    <property type="entry name" value="RNaseH-like_sf"/>
</dbReference>
<dbReference type="GO" id="GO:0015074">
    <property type="term" value="P:DNA integration"/>
    <property type="evidence" value="ECO:0007669"/>
    <property type="project" value="InterPro"/>
</dbReference>
<dbReference type="PROSITE" id="PS50994">
    <property type="entry name" value="INTEGRASE"/>
    <property type="match status" value="1"/>
</dbReference>
<dbReference type="Gene3D" id="3.30.420.10">
    <property type="entry name" value="Ribonuclease H-like superfamily/Ribonuclease H"/>
    <property type="match status" value="1"/>
</dbReference>
<accession>A0A378XAR8</accession>
<evidence type="ECO:0000313" key="2">
    <source>
        <dbReference type="EMBL" id="SUA50195.1"/>
    </source>
</evidence>
<dbReference type="AlphaFoldDB" id="A0A378XAR8"/>
<organism evidence="2 3">
    <name type="scientific">Oligella ureolytica</name>
    <dbReference type="NCBI Taxonomy" id="90244"/>
    <lineage>
        <taxon>Bacteria</taxon>
        <taxon>Pseudomonadati</taxon>
        <taxon>Pseudomonadota</taxon>
        <taxon>Betaproteobacteria</taxon>
        <taxon>Burkholderiales</taxon>
        <taxon>Alcaligenaceae</taxon>
        <taxon>Oligella</taxon>
    </lineage>
</organism>
<dbReference type="InterPro" id="IPR001584">
    <property type="entry name" value="Integrase_cat-core"/>
</dbReference>
<evidence type="ECO:0000259" key="1">
    <source>
        <dbReference type="PROSITE" id="PS50994"/>
    </source>
</evidence>
<dbReference type="Proteomes" id="UP000254603">
    <property type="component" value="Unassembled WGS sequence"/>
</dbReference>
<proteinExistence type="predicted"/>
<dbReference type="GO" id="GO:0003676">
    <property type="term" value="F:nucleic acid binding"/>
    <property type="evidence" value="ECO:0007669"/>
    <property type="project" value="InterPro"/>
</dbReference>
<sequence length="430" mass="49988">MWEASDRICSKRLKPMIPILLDAMERYGHLSVEPVIKNKLLEISAATIDRLLKPSRIKANDSNRRRRTSANAIQRVVPIRTFSDWRDPPPGFFEVDMVEHCGGLKHDGNFVHSFVLTDIASGWTECIALPMRNQVLTIRAIVQAQHQLPFKMQGIDTDNDSAFMNQMVFDFCAKYDLELTRSRAYKKNDQAWVEQKNGAIVRKLVGYGRLSGHAATDALAELYCLSRLYINFFQPSFKLKTKHRKGAHVHKTYHAPKSPYQRLLDSPDISEETKSRLQQKFLTLDPIALLHGIRQAQSNLASYSLTKNHRYEFKKDNDTTTNSLNSFLRDLESAWEKGEIRPTHQKKAKPKRWWRTRTDPFEDAWPLIDGWLLIQPELTGREILNRLNQEMPEKHPDLSPLRTLQRRLKYRRQCQIEEILFNTEIVGTIN</sequence>
<evidence type="ECO:0000313" key="3">
    <source>
        <dbReference type="Proteomes" id="UP000254603"/>
    </source>
</evidence>
<dbReference type="SUPFAM" id="SSF53098">
    <property type="entry name" value="Ribonuclease H-like"/>
    <property type="match status" value="1"/>
</dbReference>
<protein>
    <submittedName>
        <fullName evidence="2">Integrase core domain</fullName>
    </submittedName>
</protein>
<dbReference type="EMBL" id="UGSB01000001">
    <property type="protein sequence ID" value="SUA50195.1"/>
    <property type="molecule type" value="Genomic_DNA"/>
</dbReference>
<feature type="domain" description="Integrase catalytic" evidence="1">
    <location>
        <begin position="86"/>
        <end position="267"/>
    </location>
</feature>
<dbReference type="Pfam" id="PF00665">
    <property type="entry name" value="rve"/>
    <property type="match status" value="1"/>
</dbReference>
<dbReference type="InterPro" id="IPR036397">
    <property type="entry name" value="RNaseH_sf"/>
</dbReference>
<gene>
    <name evidence="2" type="ORF">NCTC11997_00083</name>
</gene>